<evidence type="ECO:0000313" key="1">
    <source>
        <dbReference type="EMBL" id="SVA99544.1"/>
    </source>
</evidence>
<gene>
    <name evidence="1" type="ORF">METZ01_LOCUS152398</name>
</gene>
<dbReference type="InterPro" id="IPR011008">
    <property type="entry name" value="Dimeric_a/b-barrel"/>
</dbReference>
<dbReference type="EMBL" id="UINC01024923">
    <property type="protein sequence ID" value="SVA99544.1"/>
    <property type="molecule type" value="Genomic_DNA"/>
</dbReference>
<organism evidence="1">
    <name type="scientific">marine metagenome</name>
    <dbReference type="NCBI Taxonomy" id="408172"/>
    <lineage>
        <taxon>unclassified sequences</taxon>
        <taxon>metagenomes</taxon>
        <taxon>ecological metagenomes</taxon>
    </lineage>
</organism>
<name>A0A382ADW3_9ZZZZ</name>
<proteinExistence type="predicted"/>
<sequence length="142" mass="17035">MNFTRKCVSKFIRPHMNQQLGRRSYITYMQEQKPVKILSTRISKIGHEKTLKKYLKELNKNVYSIKGFQNAESFWVPMSTQSVADFTSKRMITISEWKNPEDWENWLKSEIRLTTNEKYVDILEMEEHLKLEHILPPPIFLL</sequence>
<evidence type="ECO:0008006" key="2">
    <source>
        <dbReference type="Google" id="ProtNLM"/>
    </source>
</evidence>
<accession>A0A382ADW3</accession>
<reference evidence="1" key="1">
    <citation type="submission" date="2018-05" db="EMBL/GenBank/DDBJ databases">
        <authorList>
            <person name="Lanie J.A."/>
            <person name="Ng W.-L."/>
            <person name="Kazmierczak K.M."/>
            <person name="Andrzejewski T.M."/>
            <person name="Davidsen T.M."/>
            <person name="Wayne K.J."/>
            <person name="Tettelin H."/>
            <person name="Glass J.I."/>
            <person name="Rusch D."/>
            <person name="Podicherti R."/>
            <person name="Tsui H.-C.T."/>
            <person name="Winkler M.E."/>
        </authorList>
    </citation>
    <scope>NUCLEOTIDE SEQUENCE</scope>
</reference>
<protein>
    <recommendedName>
        <fullName evidence="2">ABM domain-containing protein</fullName>
    </recommendedName>
</protein>
<dbReference type="SUPFAM" id="SSF54909">
    <property type="entry name" value="Dimeric alpha+beta barrel"/>
    <property type="match status" value="1"/>
</dbReference>
<dbReference type="AlphaFoldDB" id="A0A382ADW3"/>